<dbReference type="GO" id="GO:0042802">
    <property type="term" value="F:identical protein binding"/>
    <property type="evidence" value="ECO:0007669"/>
    <property type="project" value="TreeGrafter"/>
</dbReference>
<feature type="binding site" evidence="10">
    <location>
        <begin position="119"/>
        <end position="122"/>
    </location>
    <ligand>
        <name>ATP</name>
        <dbReference type="ChEBI" id="CHEBI:30616"/>
    </ligand>
</feature>
<dbReference type="InterPro" id="IPR015912">
    <property type="entry name" value="Phosphofructokinase_CS"/>
</dbReference>
<keyword evidence="13" id="KW-1185">Reference proteome</keyword>
<feature type="site" description="Important for substrate specificity; cannot use PPi as phosphoryl donor" evidence="10">
    <location>
        <position position="121"/>
    </location>
</feature>
<evidence type="ECO:0000256" key="1">
    <source>
        <dbReference type="ARBA" id="ARBA00001946"/>
    </source>
</evidence>
<keyword evidence="10" id="KW-0067">ATP-binding</keyword>
<feature type="binding site" description="in other chain" evidence="10">
    <location>
        <begin position="289"/>
        <end position="292"/>
    </location>
    <ligand>
        <name>substrate</name>
        <note>ligand shared between dimeric partners</note>
    </ligand>
</feature>
<comment type="similarity">
    <text evidence="10">Belongs to the phosphofructokinase type A (PFKA) family. Mixed-substrate PFK group III subfamily.</text>
</comment>
<dbReference type="NCBIfam" id="NF002872">
    <property type="entry name" value="PRK03202.1"/>
    <property type="match status" value="1"/>
</dbReference>
<comment type="caution">
    <text evidence="10">Lacks conserved residue(s) required for the propagation of feature annotation.</text>
</comment>
<dbReference type="FunFam" id="3.40.50.460:FF:000002">
    <property type="entry name" value="ATP-dependent 6-phosphofructokinase"/>
    <property type="match status" value="1"/>
</dbReference>
<reference evidence="12" key="1">
    <citation type="submission" date="2023-03" db="EMBL/GenBank/DDBJ databases">
        <title>Stygiobacter electus gen. nov., sp. nov., facultatively anaerobic thermotolerant bacterium of the class Ignavibacteria from a well of Yessentuki mineral water deposit.</title>
        <authorList>
            <person name="Podosokorskaya O.A."/>
            <person name="Elcheninov A.G."/>
            <person name="Petrova N.F."/>
            <person name="Zavarzina D.G."/>
            <person name="Kublanov I.V."/>
            <person name="Merkel A.Y."/>
        </authorList>
    </citation>
    <scope>NUCLEOTIDE SEQUENCE</scope>
    <source>
        <strain evidence="12">09-Me</strain>
    </source>
</reference>
<evidence type="ECO:0000256" key="6">
    <source>
        <dbReference type="ARBA" id="ARBA00022723"/>
    </source>
</evidence>
<dbReference type="RefSeq" id="WP_321536394.1">
    <property type="nucleotide sequence ID" value="NZ_JARGDL010000016.1"/>
</dbReference>
<dbReference type="PROSITE" id="PS00433">
    <property type="entry name" value="PHOSPHOFRUCTOKINASE"/>
    <property type="match status" value="1"/>
</dbReference>
<evidence type="ECO:0000256" key="4">
    <source>
        <dbReference type="ARBA" id="ARBA00022490"/>
    </source>
</evidence>
<comment type="cofactor">
    <cofactor evidence="1 10">
        <name>Mg(2+)</name>
        <dbReference type="ChEBI" id="CHEBI:18420"/>
    </cofactor>
</comment>
<dbReference type="GO" id="GO:0006002">
    <property type="term" value="P:fructose 6-phosphate metabolic process"/>
    <property type="evidence" value="ECO:0007669"/>
    <property type="project" value="InterPro"/>
</dbReference>
<dbReference type="GO" id="GO:0047334">
    <property type="term" value="F:diphosphate-fructose-6-phosphate 1-phosphotransferase activity"/>
    <property type="evidence" value="ECO:0007669"/>
    <property type="project" value="InterPro"/>
</dbReference>
<evidence type="ECO:0000256" key="5">
    <source>
        <dbReference type="ARBA" id="ARBA00022679"/>
    </source>
</evidence>
<dbReference type="Gene3D" id="3.40.50.450">
    <property type="match status" value="1"/>
</dbReference>
<dbReference type="InterPro" id="IPR012829">
    <property type="entry name" value="Phosphofructokinase_III"/>
</dbReference>
<dbReference type="EMBL" id="JARGDL010000016">
    <property type="protein sequence ID" value="MDF1612623.1"/>
    <property type="molecule type" value="Genomic_DNA"/>
</dbReference>
<comment type="subcellular location">
    <subcellularLocation>
        <location evidence="2 10">Cytoplasm</location>
    </subcellularLocation>
</comment>
<keyword evidence="4 10" id="KW-0963">Cytoplasm</keyword>
<feature type="binding site" evidence="10">
    <location>
        <position position="120"/>
    </location>
    <ligand>
        <name>Mg(2+)</name>
        <dbReference type="ChEBI" id="CHEBI:18420"/>
        <note>catalytic</note>
    </ligand>
</feature>
<dbReference type="InterPro" id="IPR022953">
    <property type="entry name" value="ATP_PFK"/>
</dbReference>
<organism evidence="12 13">
    <name type="scientific">Stygiobacter electus</name>
    <dbReference type="NCBI Taxonomy" id="3032292"/>
    <lineage>
        <taxon>Bacteria</taxon>
        <taxon>Pseudomonadati</taxon>
        <taxon>Ignavibacteriota</taxon>
        <taxon>Ignavibacteria</taxon>
        <taxon>Ignavibacteriales</taxon>
        <taxon>Melioribacteraceae</taxon>
        <taxon>Stygiobacter</taxon>
    </lineage>
</organism>
<dbReference type="HAMAP" id="MF_01976">
    <property type="entry name" value="Phosphofructokinase_III"/>
    <property type="match status" value="1"/>
</dbReference>
<dbReference type="Pfam" id="PF00365">
    <property type="entry name" value="PFK"/>
    <property type="match status" value="1"/>
</dbReference>
<dbReference type="EC" id="2.7.1.11" evidence="10"/>
<keyword evidence="6 10" id="KW-0479">Metal-binding</keyword>
<comment type="subunit">
    <text evidence="10">Homodimer or homotetramer.</text>
</comment>
<dbReference type="PRINTS" id="PR00476">
    <property type="entry name" value="PHFRCTKINASE"/>
</dbReference>
<evidence type="ECO:0000313" key="12">
    <source>
        <dbReference type="EMBL" id="MDF1612623.1"/>
    </source>
</evidence>
<gene>
    <name evidence="10" type="primary">pfkA</name>
    <name evidence="12" type="ORF">P0M35_10710</name>
</gene>
<evidence type="ECO:0000259" key="11">
    <source>
        <dbReference type="Pfam" id="PF00365"/>
    </source>
</evidence>
<name>A0AAE3P3R5_9BACT</name>
<dbReference type="GO" id="GO:0070095">
    <property type="term" value="F:fructose-6-phosphate binding"/>
    <property type="evidence" value="ECO:0007669"/>
    <property type="project" value="TreeGrafter"/>
</dbReference>
<dbReference type="InterPro" id="IPR035966">
    <property type="entry name" value="PKF_sf"/>
</dbReference>
<dbReference type="Proteomes" id="UP001221302">
    <property type="component" value="Unassembled WGS sequence"/>
</dbReference>
<keyword evidence="7 10" id="KW-0418">Kinase</keyword>
<feature type="binding site" description="in other chain" evidence="10">
    <location>
        <position position="239"/>
    </location>
    <ligand>
        <name>substrate</name>
        <note>ligand shared between dimeric partners</note>
    </ligand>
</feature>
<feature type="binding site" evidence="10">
    <location>
        <begin position="79"/>
        <end position="80"/>
    </location>
    <ligand>
        <name>ATP</name>
        <dbReference type="ChEBI" id="CHEBI:30616"/>
    </ligand>
</feature>
<dbReference type="GO" id="GO:0061621">
    <property type="term" value="P:canonical glycolysis"/>
    <property type="evidence" value="ECO:0007669"/>
    <property type="project" value="TreeGrafter"/>
</dbReference>
<evidence type="ECO:0000256" key="3">
    <source>
        <dbReference type="ARBA" id="ARBA00004679"/>
    </source>
</evidence>
<keyword evidence="5 10" id="KW-0808">Transferase</keyword>
<keyword evidence="10" id="KW-0547">Nucleotide-binding</keyword>
<sequence length="368" mass="39711">MAKSQKVKRIGILTGGGDCPGLNAVIRGVTKPALDHGLKVFGILDGFEGLVEGRAQELYNRDVSGILSKGGTILGSSNKGDPFHWPEEVEGKIKIVDRSKEALKNYEAWNLDAIIAIGGDGTMHISKKLSDMGMNIVGVPKTIDNDLEATDLTFGHDSAVFVVSEALDRLHTTASSHHRVMVIEVMGRYAGWIALNGGLAGGADVILIPEIPFEWKAVYDHVLMRNMMGKRFSIVCVAEGAKPKDGTLITKGKDIKRTDPLQLGGIGEYVAKKIAENTGLETRYTVLGHLQRGGSPTPFDRILSTKFGVSAINLVIKKQFCKMVALKGNEIKSVRIQDAISHQKLVKPNDQAVLAAMAVGVNFGVEKF</sequence>
<protein>
    <recommendedName>
        <fullName evidence="10">ATP-dependent 6-phosphofructokinase</fullName>
        <shortName evidence="10">ATP-PFK</shortName>
        <shortName evidence="10">Phosphofructokinase</shortName>
        <ecNumber evidence="10">2.7.1.11</ecNumber>
    </recommendedName>
    <alternativeName>
        <fullName evidence="10">Phosphohexokinase</fullName>
    </alternativeName>
</protein>
<feature type="binding site" evidence="10">
    <location>
        <position position="17"/>
    </location>
    <ligand>
        <name>ATP</name>
        <dbReference type="ChEBI" id="CHEBI:30616"/>
    </ligand>
</feature>
<feature type="binding site" evidence="10">
    <location>
        <position position="283"/>
    </location>
    <ligand>
        <name>substrate</name>
        <note>ligand shared between dimeric partners</note>
    </ligand>
</feature>
<dbReference type="AlphaFoldDB" id="A0AAE3P3R5"/>
<dbReference type="NCBIfam" id="TIGR02483">
    <property type="entry name" value="PFK_mixed"/>
    <property type="match status" value="1"/>
</dbReference>
<evidence type="ECO:0000256" key="2">
    <source>
        <dbReference type="ARBA" id="ARBA00004496"/>
    </source>
</evidence>
<proteinExistence type="inferred from homology"/>
<dbReference type="GO" id="GO:0005524">
    <property type="term" value="F:ATP binding"/>
    <property type="evidence" value="ECO:0007669"/>
    <property type="project" value="UniProtKB-KW"/>
</dbReference>
<comment type="function">
    <text evidence="10">Catalyzes the phosphorylation of D-fructose 6-phosphate to fructose 1,6-bisphosphate by ATP, the first committing step of glycolysis.</text>
</comment>
<evidence type="ECO:0000256" key="9">
    <source>
        <dbReference type="ARBA" id="ARBA00023152"/>
    </source>
</evidence>
<feature type="active site" description="Proton acceptor" evidence="10">
    <location>
        <position position="144"/>
    </location>
</feature>
<evidence type="ECO:0000256" key="7">
    <source>
        <dbReference type="ARBA" id="ARBA00022777"/>
    </source>
</evidence>
<comment type="caution">
    <text evidence="12">The sequence shown here is derived from an EMBL/GenBank/DDBJ whole genome shotgun (WGS) entry which is preliminary data.</text>
</comment>
<keyword evidence="8 10" id="KW-0460">Magnesium</keyword>
<comment type="catalytic activity">
    <reaction evidence="10">
        <text>beta-D-fructose 6-phosphate + ATP = beta-D-fructose 1,6-bisphosphate + ADP + H(+)</text>
        <dbReference type="Rhea" id="RHEA:16109"/>
        <dbReference type="ChEBI" id="CHEBI:15378"/>
        <dbReference type="ChEBI" id="CHEBI:30616"/>
        <dbReference type="ChEBI" id="CHEBI:32966"/>
        <dbReference type="ChEBI" id="CHEBI:57634"/>
        <dbReference type="ChEBI" id="CHEBI:456216"/>
        <dbReference type="EC" id="2.7.1.11"/>
    </reaction>
</comment>
<feature type="binding site" description="in other chain" evidence="10">
    <location>
        <begin position="186"/>
        <end position="188"/>
    </location>
    <ligand>
        <name>substrate</name>
        <note>ligand shared between dimeric partners</note>
    </ligand>
</feature>
<dbReference type="Gene3D" id="3.40.50.460">
    <property type="entry name" value="Phosphofructokinase domain"/>
    <property type="match status" value="1"/>
</dbReference>
<dbReference type="GO" id="GO:0046872">
    <property type="term" value="F:metal ion binding"/>
    <property type="evidence" value="ECO:0007669"/>
    <property type="project" value="UniProtKB-KW"/>
</dbReference>
<dbReference type="InterPro" id="IPR012003">
    <property type="entry name" value="ATP_PFK_prok-type"/>
</dbReference>
<dbReference type="GO" id="GO:0016208">
    <property type="term" value="F:AMP binding"/>
    <property type="evidence" value="ECO:0007669"/>
    <property type="project" value="TreeGrafter"/>
</dbReference>
<keyword evidence="9 10" id="KW-0324">Glycolysis</keyword>
<dbReference type="GO" id="GO:0003872">
    <property type="term" value="F:6-phosphofructokinase activity"/>
    <property type="evidence" value="ECO:0007669"/>
    <property type="project" value="UniProtKB-UniRule"/>
</dbReference>
<dbReference type="SUPFAM" id="SSF53784">
    <property type="entry name" value="Phosphofructokinase"/>
    <property type="match status" value="1"/>
</dbReference>
<dbReference type="PIRSF" id="PIRSF000532">
    <property type="entry name" value="ATP_PFK_prok"/>
    <property type="match status" value="1"/>
</dbReference>
<feature type="binding site" description="in other chain" evidence="10">
    <location>
        <begin position="142"/>
        <end position="144"/>
    </location>
    <ligand>
        <name>substrate</name>
        <note>ligand shared between dimeric partners</note>
    </ligand>
</feature>
<accession>A0AAE3P3R5</accession>
<dbReference type="PANTHER" id="PTHR13697">
    <property type="entry name" value="PHOSPHOFRUCTOKINASE"/>
    <property type="match status" value="1"/>
</dbReference>
<evidence type="ECO:0000256" key="8">
    <source>
        <dbReference type="ARBA" id="ARBA00022842"/>
    </source>
</evidence>
<feature type="domain" description="Phosphofructokinase" evidence="11">
    <location>
        <begin position="9"/>
        <end position="314"/>
    </location>
</feature>
<evidence type="ECO:0000313" key="13">
    <source>
        <dbReference type="Proteomes" id="UP001221302"/>
    </source>
</evidence>
<dbReference type="PANTHER" id="PTHR13697:SF52">
    <property type="entry name" value="ATP-DEPENDENT 6-PHOSPHOFRUCTOKINASE 3"/>
    <property type="match status" value="1"/>
</dbReference>
<feature type="binding site" evidence="10">
    <location>
        <position position="179"/>
    </location>
    <ligand>
        <name>substrate</name>
        <note>ligand shared between dimeric partners</note>
    </ligand>
</feature>
<dbReference type="GO" id="GO:0048029">
    <property type="term" value="F:monosaccharide binding"/>
    <property type="evidence" value="ECO:0007669"/>
    <property type="project" value="TreeGrafter"/>
</dbReference>
<dbReference type="GO" id="GO:0005945">
    <property type="term" value="C:6-phosphofructokinase complex"/>
    <property type="evidence" value="ECO:0007669"/>
    <property type="project" value="TreeGrafter"/>
</dbReference>
<dbReference type="GO" id="GO:0030388">
    <property type="term" value="P:fructose 1,6-bisphosphate metabolic process"/>
    <property type="evidence" value="ECO:0007669"/>
    <property type="project" value="TreeGrafter"/>
</dbReference>
<dbReference type="InterPro" id="IPR000023">
    <property type="entry name" value="Phosphofructokinase_dom"/>
</dbReference>
<evidence type="ECO:0000256" key="10">
    <source>
        <dbReference type="HAMAP-Rule" id="MF_01976"/>
    </source>
</evidence>
<comment type="pathway">
    <text evidence="3 10">Carbohydrate degradation; glycolysis; D-glyceraldehyde 3-phosphate and glycerone phosphate from D-glucose: step 3/4.</text>
</comment>